<gene>
    <name evidence="1" type="ORF">ANN_09468</name>
</gene>
<organism evidence="1 2">
    <name type="scientific">Periplaneta americana</name>
    <name type="common">American cockroach</name>
    <name type="synonym">Blatta americana</name>
    <dbReference type="NCBI Taxonomy" id="6978"/>
    <lineage>
        <taxon>Eukaryota</taxon>
        <taxon>Metazoa</taxon>
        <taxon>Ecdysozoa</taxon>
        <taxon>Arthropoda</taxon>
        <taxon>Hexapoda</taxon>
        <taxon>Insecta</taxon>
        <taxon>Pterygota</taxon>
        <taxon>Neoptera</taxon>
        <taxon>Polyneoptera</taxon>
        <taxon>Dictyoptera</taxon>
        <taxon>Blattodea</taxon>
        <taxon>Blattoidea</taxon>
        <taxon>Blattidae</taxon>
        <taxon>Blattinae</taxon>
        <taxon>Periplaneta</taxon>
    </lineage>
</organism>
<keyword evidence="2" id="KW-1185">Reference proteome</keyword>
<evidence type="ECO:0000313" key="1">
    <source>
        <dbReference type="EMBL" id="KAJ4447461.1"/>
    </source>
</evidence>
<sequence length="117" mass="13850">MIRNVLKNELNFQPWKPLYCQDLLTEDCDHRIDDEAFFHVEKFTTVTTGHQKIRRPRLRSRKAVTVWCDIGLTPKQVAGSFILRNTMNAERYLAMQENEVWPIVSIWDNINESTPMK</sequence>
<reference evidence="1 2" key="1">
    <citation type="journal article" date="2022" name="Allergy">
        <title>Genome assembly and annotation of Periplaneta americana reveal a comprehensive cockroach allergen profile.</title>
        <authorList>
            <person name="Wang L."/>
            <person name="Xiong Q."/>
            <person name="Saelim N."/>
            <person name="Wang L."/>
            <person name="Nong W."/>
            <person name="Wan A.T."/>
            <person name="Shi M."/>
            <person name="Liu X."/>
            <person name="Cao Q."/>
            <person name="Hui J.H.L."/>
            <person name="Sookrung N."/>
            <person name="Leung T.F."/>
            <person name="Tungtrongchitr A."/>
            <person name="Tsui S.K.W."/>
        </authorList>
    </citation>
    <scope>NUCLEOTIDE SEQUENCE [LARGE SCALE GENOMIC DNA]</scope>
    <source>
        <strain evidence="1">PWHHKU_190912</strain>
    </source>
</reference>
<comment type="caution">
    <text evidence="1">The sequence shown here is derived from an EMBL/GenBank/DDBJ whole genome shotgun (WGS) entry which is preliminary data.</text>
</comment>
<accession>A0ABQ8TLE6</accession>
<proteinExistence type="predicted"/>
<protein>
    <submittedName>
        <fullName evidence="1">Uncharacterized protein</fullName>
    </submittedName>
</protein>
<evidence type="ECO:0000313" key="2">
    <source>
        <dbReference type="Proteomes" id="UP001148838"/>
    </source>
</evidence>
<dbReference type="Proteomes" id="UP001148838">
    <property type="component" value="Unassembled WGS sequence"/>
</dbReference>
<name>A0ABQ8TLE6_PERAM</name>
<dbReference type="EMBL" id="JAJSOF020000005">
    <property type="protein sequence ID" value="KAJ4447461.1"/>
    <property type="molecule type" value="Genomic_DNA"/>
</dbReference>